<organism evidence="1 2">
    <name type="scientific">Aminobacter carboxidus</name>
    <dbReference type="NCBI Taxonomy" id="376165"/>
    <lineage>
        <taxon>Bacteria</taxon>
        <taxon>Pseudomonadati</taxon>
        <taxon>Pseudomonadota</taxon>
        <taxon>Alphaproteobacteria</taxon>
        <taxon>Hyphomicrobiales</taxon>
        <taxon>Phyllobacteriaceae</taxon>
        <taxon>Aminobacter</taxon>
    </lineage>
</organism>
<evidence type="ECO:0000313" key="1">
    <source>
        <dbReference type="EMBL" id="MBE1208096.1"/>
    </source>
</evidence>
<dbReference type="InterPro" id="IPR055762">
    <property type="entry name" value="DUF7338"/>
</dbReference>
<sequence>MYVRYLLMAPLSLAFNLFVMITAPIWAGWAAVANLQRLPGVFASVHTHDDDIYGFVDKPSTVWGRFKTACWWLWRNPGYGFDAYVLGFDTAGVLIVSDSGVVDFDRGRTVSRLVVMQAANGRRYFSYRRDQMLPGNRFIKIWVGWHWSANDGRRHMIKAMFNPFRTVSP</sequence>
<proteinExistence type="predicted"/>
<protein>
    <submittedName>
        <fullName evidence="1">Uncharacterized protein</fullName>
    </submittedName>
</protein>
<evidence type="ECO:0000313" key="2">
    <source>
        <dbReference type="Proteomes" id="UP000598227"/>
    </source>
</evidence>
<dbReference type="EMBL" id="JACZEP010000017">
    <property type="protein sequence ID" value="MBE1208096.1"/>
    <property type="molecule type" value="Genomic_DNA"/>
</dbReference>
<name>A0ABR9GWP3_9HYPH</name>
<reference evidence="1 2" key="1">
    <citation type="submission" date="2020-09" db="EMBL/GenBank/DDBJ databases">
        <title>Draft Genome Sequence of Aminobacter carboxidus type strain DSM 1086, a soil Gram-negative carboxydobacterium.</title>
        <authorList>
            <person name="Turrini P."/>
            <person name="Tescari M."/>
            <person name="Artuso I."/>
            <person name="Lugli G.A."/>
            <person name="Frangipani E."/>
            <person name="Ventura M."/>
            <person name="Visca P."/>
        </authorList>
    </citation>
    <scope>NUCLEOTIDE SEQUENCE [LARGE SCALE GENOMIC DNA]</scope>
    <source>
        <strain evidence="1 2">DSM 1086</strain>
    </source>
</reference>
<accession>A0ABR9GWP3</accession>
<dbReference type="Proteomes" id="UP000598227">
    <property type="component" value="Unassembled WGS sequence"/>
</dbReference>
<comment type="caution">
    <text evidence="1">The sequence shown here is derived from an EMBL/GenBank/DDBJ whole genome shotgun (WGS) entry which is preliminary data.</text>
</comment>
<dbReference type="Pfam" id="PF24027">
    <property type="entry name" value="DUF7338"/>
    <property type="match status" value="1"/>
</dbReference>
<dbReference type="RefSeq" id="WP_192568772.1">
    <property type="nucleotide sequence ID" value="NZ_JACZEP010000017.1"/>
</dbReference>
<keyword evidence="2" id="KW-1185">Reference proteome</keyword>
<gene>
    <name evidence="1" type="ORF">IHE39_27775</name>
</gene>